<dbReference type="Proteomes" id="UP001500668">
    <property type="component" value="Unassembled WGS sequence"/>
</dbReference>
<name>A0ABP3QWL3_9ACTN</name>
<organism evidence="2 3">
    <name type="scientific">Streptomyces crystallinus</name>
    <dbReference type="NCBI Taxonomy" id="68191"/>
    <lineage>
        <taxon>Bacteria</taxon>
        <taxon>Bacillati</taxon>
        <taxon>Actinomycetota</taxon>
        <taxon>Actinomycetes</taxon>
        <taxon>Kitasatosporales</taxon>
        <taxon>Streptomycetaceae</taxon>
        <taxon>Streptomyces</taxon>
    </lineage>
</organism>
<feature type="compositionally biased region" description="Basic and acidic residues" evidence="1">
    <location>
        <begin position="327"/>
        <end position="350"/>
    </location>
</feature>
<accession>A0ABP3QWL3</accession>
<dbReference type="RefSeq" id="WP_344073941.1">
    <property type="nucleotide sequence ID" value="NZ_BAAACA010000014.1"/>
</dbReference>
<dbReference type="Pfam" id="PF19934">
    <property type="entry name" value="DUF6397"/>
    <property type="match status" value="1"/>
</dbReference>
<evidence type="ECO:0000313" key="3">
    <source>
        <dbReference type="Proteomes" id="UP001500668"/>
    </source>
</evidence>
<evidence type="ECO:0000256" key="1">
    <source>
        <dbReference type="SAM" id="MobiDB-lite"/>
    </source>
</evidence>
<proteinExistence type="predicted"/>
<sequence>MTTTTTAEVSGKTVALGRAAQQLQLKRGEFELAVQLGHVRTVREDLGARPRVPQDEIERIRSAEGFPDALRERVRVVGTADAAELLGVPAHRFTRLARGGHFTPVKCYLNRYRAVVWLYLAEEVTDLALRHPELLSDRQLPKETLVRLGAGEDRRPRNWRGRRAAMLLQQTDDPWERAAGIASALDPAHVAEVVTDPNERAYLIRLRPEAVRVGPDSPAAREIIDRLQLAQDLDEVLWYRMDLAQQLSVARLSRPAPRPGWERATSEAFGTARPLYTPTPTSLPPARPKQPGLRHDDFGHGELRHGELRQGEQRQDEFRQVAPGWDDFGRRASRESALEPVGAERGEPRAGHGRLRRGLARLRRPRASARTTTTAR</sequence>
<comment type="caution">
    <text evidence="2">The sequence shown here is derived from an EMBL/GenBank/DDBJ whole genome shotgun (WGS) entry which is preliminary data.</text>
</comment>
<evidence type="ECO:0000313" key="2">
    <source>
        <dbReference type="EMBL" id="GAA0597447.1"/>
    </source>
</evidence>
<dbReference type="EMBL" id="BAAACA010000014">
    <property type="protein sequence ID" value="GAA0597447.1"/>
    <property type="molecule type" value="Genomic_DNA"/>
</dbReference>
<keyword evidence="3" id="KW-1185">Reference proteome</keyword>
<dbReference type="InterPro" id="IPR045652">
    <property type="entry name" value="DUF6397"/>
</dbReference>
<protein>
    <submittedName>
        <fullName evidence="2">DUF6397 family protein</fullName>
    </submittedName>
</protein>
<feature type="region of interest" description="Disordered" evidence="1">
    <location>
        <begin position="326"/>
        <end position="376"/>
    </location>
</feature>
<reference evidence="3" key="1">
    <citation type="journal article" date="2019" name="Int. J. Syst. Evol. Microbiol.">
        <title>The Global Catalogue of Microorganisms (GCM) 10K type strain sequencing project: providing services to taxonomists for standard genome sequencing and annotation.</title>
        <authorList>
            <consortium name="The Broad Institute Genomics Platform"/>
            <consortium name="The Broad Institute Genome Sequencing Center for Infectious Disease"/>
            <person name="Wu L."/>
            <person name="Ma J."/>
        </authorList>
    </citation>
    <scope>NUCLEOTIDE SEQUENCE [LARGE SCALE GENOMIC DNA]</scope>
    <source>
        <strain evidence="3">JCM 5067</strain>
    </source>
</reference>
<feature type="region of interest" description="Disordered" evidence="1">
    <location>
        <begin position="272"/>
        <end position="301"/>
    </location>
</feature>
<feature type="compositionally biased region" description="Basic residues" evidence="1">
    <location>
        <begin position="351"/>
        <end position="367"/>
    </location>
</feature>
<gene>
    <name evidence="2" type="ORF">GCM10010394_28780</name>
</gene>